<comment type="subunit">
    <text evidence="9">Homodimer.</text>
</comment>
<protein>
    <recommendedName>
        <fullName evidence="9">Ribokinase</fullName>
        <shortName evidence="9">RK</shortName>
        <ecNumber evidence="9">2.7.1.15</ecNumber>
    </recommendedName>
</protein>
<reference evidence="11" key="1">
    <citation type="submission" date="2020-10" db="EMBL/GenBank/DDBJ databases">
        <authorList>
            <person name="Abbas A."/>
            <person name="Razzaq R."/>
            <person name="Waqas M."/>
            <person name="Abbas N."/>
            <person name="Nielsen T.K."/>
            <person name="Hansen L.H."/>
            <person name="Hussain S."/>
            <person name="Shahid M."/>
        </authorList>
    </citation>
    <scope>NUCLEOTIDE SEQUENCE</scope>
    <source>
        <strain evidence="11">S14</strain>
    </source>
</reference>
<feature type="binding site" evidence="9">
    <location>
        <position position="289"/>
    </location>
    <ligand>
        <name>K(+)</name>
        <dbReference type="ChEBI" id="CHEBI:29103"/>
    </ligand>
</feature>
<dbReference type="EMBL" id="JADBEO010000003">
    <property type="protein sequence ID" value="MDR4305458.1"/>
    <property type="molecule type" value="Genomic_DNA"/>
</dbReference>
<keyword evidence="12" id="KW-1185">Reference proteome</keyword>
<proteinExistence type="inferred from homology"/>
<evidence type="ECO:0000313" key="11">
    <source>
        <dbReference type="EMBL" id="MDR4305458.1"/>
    </source>
</evidence>
<keyword evidence="8 9" id="KW-0119">Carbohydrate metabolism</keyword>
<dbReference type="SUPFAM" id="SSF53613">
    <property type="entry name" value="Ribokinase-like"/>
    <property type="match status" value="1"/>
</dbReference>
<keyword evidence="5 9" id="KW-0067">ATP-binding</keyword>
<evidence type="ECO:0000259" key="10">
    <source>
        <dbReference type="Pfam" id="PF00294"/>
    </source>
</evidence>
<dbReference type="RefSeq" id="WP_309388510.1">
    <property type="nucleotide sequence ID" value="NZ_JADBEO010000003.1"/>
</dbReference>
<feature type="binding site" evidence="9">
    <location>
        <position position="254"/>
    </location>
    <ligand>
        <name>substrate</name>
    </ligand>
</feature>
<dbReference type="InterPro" id="IPR002139">
    <property type="entry name" value="Ribo/fructo_kinase"/>
</dbReference>
<name>A0ABU1DBQ0_9HYPH</name>
<evidence type="ECO:0000256" key="1">
    <source>
        <dbReference type="ARBA" id="ARBA00022679"/>
    </source>
</evidence>
<comment type="catalytic activity">
    <reaction evidence="9">
        <text>D-ribose + ATP = D-ribose 5-phosphate + ADP + H(+)</text>
        <dbReference type="Rhea" id="RHEA:13697"/>
        <dbReference type="ChEBI" id="CHEBI:15378"/>
        <dbReference type="ChEBI" id="CHEBI:30616"/>
        <dbReference type="ChEBI" id="CHEBI:47013"/>
        <dbReference type="ChEBI" id="CHEBI:78346"/>
        <dbReference type="ChEBI" id="CHEBI:456216"/>
        <dbReference type="EC" id="2.7.1.15"/>
    </reaction>
</comment>
<evidence type="ECO:0000313" key="12">
    <source>
        <dbReference type="Proteomes" id="UP001181622"/>
    </source>
</evidence>
<keyword evidence="3 9" id="KW-0547">Nucleotide-binding</keyword>
<dbReference type="PANTHER" id="PTHR10584">
    <property type="entry name" value="SUGAR KINASE"/>
    <property type="match status" value="1"/>
</dbReference>
<keyword evidence="2 9" id="KW-0479">Metal-binding</keyword>
<gene>
    <name evidence="9" type="primary">rbsK</name>
    <name evidence="11" type="ORF">IHQ68_02320</name>
</gene>
<feature type="binding site" evidence="9">
    <location>
        <position position="185"/>
    </location>
    <ligand>
        <name>ATP</name>
        <dbReference type="ChEBI" id="CHEBI:30616"/>
    </ligand>
</feature>
<evidence type="ECO:0000256" key="2">
    <source>
        <dbReference type="ARBA" id="ARBA00022723"/>
    </source>
</evidence>
<organism evidence="11 12">
    <name type="scientific">Chelatococcus sambhunathii</name>
    <dbReference type="NCBI Taxonomy" id="363953"/>
    <lineage>
        <taxon>Bacteria</taxon>
        <taxon>Pseudomonadati</taxon>
        <taxon>Pseudomonadota</taxon>
        <taxon>Alphaproteobacteria</taxon>
        <taxon>Hyphomicrobiales</taxon>
        <taxon>Chelatococcaceae</taxon>
        <taxon>Chelatococcus</taxon>
    </lineage>
</organism>
<dbReference type="InterPro" id="IPR011611">
    <property type="entry name" value="PfkB_dom"/>
</dbReference>
<feature type="active site" description="Proton acceptor" evidence="9">
    <location>
        <position position="254"/>
    </location>
</feature>
<comment type="pathway">
    <text evidence="9">Carbohydrate metabolism; D-ribose degradation; D-ribose 5-phosphate from beta-D-ribopyranose: step 2/2.</text>
</comment>
<feature type="binding site" evidence="9">
    <location>
        <position position="284"/>
    </location>
    <ligand>
        <name>K(+)</name>
        <dbReference type="ChEBI" id="CHEBI:29103"/>
    </ligand>
</feature>
<comment type="caution">
    <text evidence="11">The sequence shown here is derived from an EMBL/GenBank/DDBJ whole genome shotgun (WGS) entry which is preliminary data.</text>
</comment>
<dbReference type="PRINTS" id="PR00990">
    <property type="entry name" value="RIBOKINASE"/>
</dbReference>
<keyword evidence="4 9" id="KW-0418">Kinase</keyword>
<comment type="similarity">
    <text evidence="9">Belongs to the carbohydrate kinase PfkB family. Ribokinase subfamily.</text>
</comment>
<comment type="cofactor">
    <cofactor evidence="9">
        <name>Mg(2+)</name>
        <dbReference type="ChEBI" id="CHEBI:18420"/>
    </cofactor>
    <text evidence="9">Requires a divalent cation, most likely magnesium in vivo, as an electrophilic catalyst to aid phosphoryl group transfer. It is the chelate of the metal and the nucleotide that is the actual substrate.</text>
</comment>
<sequence length="308" mass="31059">MATAGLFVVGSFVAACCVEVDALPEAGETLSARSFSMEPGGKGFNLAVAARRLGAEVGGLFAVGDDDLARLAPPAFERAGLSPELLRRKAGPTGGGVGFIAADGETCLAVASGANAALSAEDVRSCAKAIDGAAICLAQFESPDAPVLEAFSIARRAGRFTLLNPSPFRPMSDALLAVTSALCVNRTEARALATSLDAAGDDLEALAQAAFAKGPDALVVTLGGRGALAFRRGEPTIEQSAFPVVAVDALGAGDGFAAALATSLAEGRGWEAAMRRAAAAGALTATIRGTFDAFPNDDALDRLVRATF</sequence>
<accession>A0ABU1DBQ0</accession>
<feature type="domain" description="Carbohydrate kinase PfkB" evidence="10">
    <location>
        <begin position="7"/>
        <end position="292"/>
    </location>
</feature>
<feature type="binding site" evidence="9">
    <location>
        <begin position="253"/>
        <end position="254"/>
    </location>
    <ligand>
        <name>ATP</name>
        <dbReference type="ChEBI" id="CHEBI:30616"/>
    </ligand>
</feature>
<evidence type="ECO:0000256" key="8">
    <source>
        <dbReference type="ARBA" id="ARBA00023277"/>
    </source>
</evidence>
<feature type="binding site" evidence="9">
    <location>
        <position position="248"/>
    </location>
    <ligand>
        <name>K(+)</name>
        <dbReference type="ChEBI" id="CHEBI:29103"/>
    </ligand>
</feature>
<keyword evidence="7 9" id="KW-0630">Potassium</keyword>
<evidence type="ECO:0000256" key="6">
    <source>
        <dbReference type="ARBA" id="ARBA00022842"/>
    </source>
</evidence>
<keyword evidence="6 9" id="KW-0460">Magnesium</keyword>
<evidence type="ECO:0000256" key="4">
    <source>
        <dbReference type="ARBA" id="ARBA00022777"/>
    </source>
</evidence>
<dbReference type="Gene3D" id="3.40.1190.20">
    <property type="match status" value="1"/>
</dbReference>
<evidence type="ECO:0000256" key="5">
    <source>
        <dbReference type="ARBA" id="ARBA00022840"/>
    </source>
</evidence>
<feature type="binding site" evidence="9">
    <location>
        <position position="250"/>
    </location>
    <ligand>
        <name>K(+)</name>
        <dbReference type="ChEBI" id="CHEBI:29103"/>
    </ligand>
</feature>
<evidence type="ECO:0000256" key="7">
    <source>
        <dbReference type="ARBA" id="ARBA00022958"/>
    </source>
</evidence>
<comment type="caution">
    <text evidence="9">Lacks conserved residue(s) required for the propagation of feature annotation.</text>
</comment>
<dbReference type="InterPro" id="IPR029056">
    <property type="entry name" value="Ribokinase-like"/>
</dbReference>
<evidence type="ECO:0000256" key="3">
    <source>
        <dbReference type="ARBA" id="ARBA00022741"/>
    </source>
</evidence>
<dbReference type="InterPro" id="IPR011877">
    <property type="entry name" value="Ribokinase"/>
</dbReference>
<dbReference type="EC" id="2.7.1.15" evidence="9"/>
<feature type="binding site" evidence="9">
    <location>
        <position position="141"/>
    </location>
    <ligand>
        <name>substrate</name>
    </ligand>
</feature>
<dbReference type="Pfam" id="PF00294">
    <property type="entry name" value="PfkB"/>
    <property type="match status" value="1"/>
</dbReference>
<comment type="activity regulation">
    <text evidence="9">Activated by a monovalent cation that binds near, but not in, the active site. The most likely occupant of the site in vivo is potassium. Ion binding induces a conformational change that may alter substrate affinity.</text>
</comment>
<comment type="subcellular location">
    <subcellularLocation>
        <location evidence="9">Cytoplasm</location>
    </subcellularLocation>
</comment>
<evidence type="ECO:0000256" key="9">
    <source>
        <dbReference type="HAMAP-Rule" id="MF_01987"/>
    </source>
</evidence>
<feature type="binding site" evidence="9">
    <location>
        <begin position="221"/>
        <end position="226"/>
    </location>
    <ligand>
        <name>ATP</name>
        <dbReference type="ChEBI" id="CHEBI:30616"/>
    </ligand>
</feature>
<keyword evidence="1 9" id="KW-0808">Transferase</keyword>
<feature type="binding site" evidence="9">
    <location>
        <position position="287"/>
    </location>
    <ligand>
        <name>K(+)</name>
        <dbReference type="ChEBI" id="CHEBI:29103"/>
    </ligand>
</feature>
<feature type="binding site" evidence="9">
    <location>
        <begin position="41"/>
        <end position="45"/>
    </location>
    <ligand>
        <name>substrate</name>
    </ligand>
</feature>
<dbReference type="CDD" id="cd01174">
    <property type="entry name" value="ribokinase"/>
    <property type="match status" value="1"/>
</dbReference>
<dbReference type="Proteomes" id="UP001181622">
    <property type="component" value="Unassembled WGS sequence"/>
</dbReference>
<keyword evidence="9" id="KW-0963">Cytoplasm</keyword>
<dbReference type="PANTHER" id="PTHR10584:SF166">
    <property type="entry name" value="RIBOKINASE"/>
    <property type="match status" value="1"/>
</dbReference>
<comment type="function">
    <text evidence="9">Catalyzes the phosphorylation of ribose at O-5 in a reaction requiring ATP and magnesium. The resulting D-ribose-5-phosphate can then be used either for sythesis of nucleotides, histidine, and tryptophan, or as a component of the pentose phosphate pathway.</text>
</comment>
<dbReference type="HAMAP" id="MF_01987">
    <property type="entry name" value="Ribokinase"/>
    <property type="match status" value="1"/>
</dbReference>